<reference evidence="15" key="1">
    <citation type="journal article" date="2023" name="Mol. Biol. Evol.">
        <title>Third-Generation Sequencing Reveals the Adaptive Role of the Epigenome in Three Deep-Sea Polychaetes.</title>
        <authorList>
            <person name="Perez M."/>
            <person name="Aroh O."/>
            <person name="Sun Y."/>
            <person name="Lan Y."/>
            <person name="Juniper S.K."/>
            <person name="Young C.R."/>
            <person name="Angers B."/>
            <person name="Qian P.Y."/>
        </authorList>
    </citation>
    <scope>NUCLEOTIDE SEQUENCE</scope>
    <source>
        <strain evidence="15">P08H-3</strain>
    </source>
</reference>
<sequence>DLATFSERVETLQKELDESNVYSRDCTIGDAWLTIDNFVTRLDILENEAQDLIELQELLEASVVNFAILPACRDELNNLKQVWETVRIIDDQQIEWKRHRWQKMNTKYLREETNKQLDIIKALPEDVFTWDVYMGLHESITTIQECLPLIDDLSNPAMRTRHWKQLVRVTGGAVQVDNDTLKRMTLGELLSLGLQKHVDDVRAIVQRAVKDLIIEKSLKTYEEVWLSKIFELREHVRNKMLAATEKTMTGETVGDAQSETSESASHQQGTAASRSQNRTTSRVSNQSSQSRTRRTSVSSLPQSLVLIGEVCIPI</sequence>
<evidence type="ECO:0000313" key="16">
    <source>
        <dbReference type="Proteomes" id="UP001208570"/>
    </source>
</evidence>
<name>A0AAD9N0I2_9ANNE</name>
<dbReference type="EMBL" id="JAODUP010000380">
    <property type="protein sequence ID" value="KAK2150968.1"/>
    <property type="molecule type" value="Genomic_DNA"/>
</dbReference>
<proteinExistence type="predicted"/>
<keyword evidence="8" id="KW-0969">Cilium</keyword>
<evidence type="ECO:0000256" key="3">
    <source>
        <dbReference type="ARBA" id="ARBA00022701"/>
    </source>
</evidence>
<dbReference type="Gene3D" id="1.10.287.2620">
    <property type="match status" value="1"/>
</dbReference>
<keyword evidence="5" id="KW-0067">ATP-binding</keyword>
<accession>A0AAD9N0I2</accession>
<evidence type="ECO:0000256" key="11">
    <source>
        <dbReference type="ARBA" id="ARBA00023273"/>
    </source>
</evidence>
<evidence type="ECO:0000256" key="13">
    <source>
        <dbReference type="SAM" id="MobiDB-lite"/>
    </source>
</evidence>
<keyword evidence="9" id="KW-0505">Motor protein</keyword>
<dbReference type="GO" id="GO:0030286">
    <property type="term" value="C:dynein complex"/>
    <property type="evidence" value="ECO:0007669"/>
    <property type="project" value="UniProtKB-KW"/>
</dbReference>
<feature type="region of interest" description="Disordered" evidence="13">
    <location>
        <begin position="247"/>
        <end position="296"/>
    </location>
</feature>
<keyword evidence="7 12" id="KW-0175">Coiled coil</keyword>
<evidence type="ECO:0000259" key="14">
    <source>
        <dbReference type="Pfam" id="PF08393"/>
    </source>
</evidence>
<evidence type="ECO:0000256" key="1">
    <source>
        <dbReference type="ARBA" id="ARBA00004430"/>
    </source>
</evidence>
<dbReference type="Proteomes" id="UP001208570">
    <property type="component" value="Unassembled WGS sequence"/>
</dbReference>
<dbReference type="AlphaFoldDB" id="A0AAD9N0I2"/>
<keyword evidence="4" id="KW-0547">Nucleotide-binding</keyword>
<gene>
    <name evidence="15" type="ORF">LSH36_380g01058</name>
</gene>
<keyword evidence="16" id="KW-1185">Reference proteome</keyword>
<organism evidence="15 16">
    <name type="scientific">Paralvinella palmiformis</name>
    <dbReference type="NCBI Taxonomy" id="53620"/>
    <lineage>
        <taxon>Eukaryota</taxon>
        <taxon>Metazoa</taxon>
        <taxon>Spiralia</taxon>
        <taxon>Lophotrochozoa</taxon>
        <taxon>Annelida</taxon>
        <taxon>Polychaeta</taxon>
        <taxon>Sedentaria</taxon>
        <taxon>Canalipalpata</taxon>
        <taxon>Terebellida</taxon>
        <taxon>Terebelliformia</taxon>
        <taxon>Alvinellidae</taxon>
        <taxon>Paralvinella</taxon>
    </lineage>
</organism>
<keyword evidence="3" id="KW-0493">Microtubule</keyword>
<comment type="caution">
    <text evidence="15">The sequence shown here is derived from an EMBL/GenBank/DDBJ whole genome shotgun (WGS) entry which is preliminary data.</text>
</comment>
<feature type="non-terminal residue" evidence="15">
    <location>
        <position position="1"/>
    </location>
</feature>
<keyword evidence="2" id="KW-0963">Cytoplasm</keyword>
<keyword evidence="10" id="KW-0206">Cytoskeleton</keyword>
<evidence type="ECO:0000256" key="5">
    <source>
        <dbReference type="ARBA" id="ARBA00022840"/>
    </source>
</evidence>
<dbReference type="InterPro" id="IPR026983">
    <property type="entry name" value="DHC"/>
</dbReference>
<dbReference type="PANTHER" id="PTHR46961">
    <property type="entry name" value="DYNEIN HEAVY CHAIN 1, AXONEMAL-LIKE PROTEIN"/>
    <property type="match status" value="1"/>
</dbReference>
<dbReference type="PANTHER" id="PTHR46961:SF21">
    <property type="entry name" value="LOW QUALITY PROTEIN: DYNEIN BETA CHAIN, FLAGELLAR OUTER ARM-LIKE"/>
    <property type="match status" value="1"/>
</dbReference>
<evidence type="ECO:0000256" key="2">
    <source>
        <dbReference type="ARBA" id="ARBA00022490"/>
    </source>
</evidence>
<evidence type="ECO:0000313" key="15">
    <source>
        <dbReference type="EMBL" id="KAK2150968.1"/>
    </source>
</evidence>
<feature type="coiled-coil region" evidence="12">
    <location>
        <begin position="35"/>
        <end position="62"/>
    </location>
</feature>
<dbReference type="GO" id="GO:0007018">
    <property type="term" value="P:microtubule-based movement"/>
    <property type="evidence" value="ECO:0007669"/>
    <property type="project" value="InterPro"/>
</dbReference>
<evidence type="ECO:0000256" key="4">
    <source>
        <dbReference type="ARBA" id="ARBA00022741"/>
    </source>
</evidence>
<dbReference type="FunFam" id="1.10.287.2620:FF:000002">
    <property type="entry name" value="Dynein heavy chain 2, axonemal"/>
    <property type="match status" value="1"/>
</dbReference>
<dbReference type="GO" id="GO:0005524">
    <property type="term" value="F:ATP binding"/>
    <property type="evidence" value="ECO:0007669"/>
    <property type="project" value="UniProtKB-KW"/>
</dbReference>
<evidence type="ECO:0000256" key="7">
    <source>
        <dbReference type="ARBA" id="ARBA00023054"/>
    </source>
</evidence>
<dbReference type="InterPro" id="IPR013602">
    <property type="entry name" value="Dynein_heavy_linker"/>
</dbReference>
<evidence type="ECO:0000256" key="6">
    <source>
        <dbReference type="ARBA" id="ARBA00023017"/>
    </source>
</evidence>
<dbReference type="GO" id="GO:0005874">
    <property type="term" value="C:microtubule"/>
    <property type="evidence" value="ECO:0007669"/>
    <property type="project" value="UniProtKB-KW"/>
</dbReference>
<feature type="compositionally biased region" description="Low complexity" evidence="13">
    <location>
        <begin position="277"/>
        <end position="296"/>
    </location>
</feature>
<evidence type="ECO:0000256" key="9">
    <source>
        <dbReference type="ARBA" id="ARBA00023175"/>
    </source>
</evidence>
<keyword evidence="11" id="KW-0966">Cell projection</keyword>
<dbReference type="GO" id="GO:0045505">
    <property type="term" value="F:dynein intermediate chain binding"/>
    <property type="evidence" value="ECO:0007669"/>
    <property type="project" value="InterPro"/>
</dbReference>
<dbReference type="GO" id="GO:0051959">
    <property type="term" value="F:dynein light intermediate chain binding"/>
    <property type="evidence" value="ECO:0007669"/>
    <property type="project" value="InterPro"/>
</dbReference>
<evidence type="ECO:0000256" key="12">
    <source>
        <dbReference type="SAM" id="Coils"/>
    </source>
</evidence>
<dbReference type="GO" id="GO:0005930">
    <property type="term" value="C:axoneme"/>
    <property type="evidence" value="ECO:0007669"/>
    <property type="project" value="UniProtKB-SubCell"/>
</dbReference>
<feature type="domain" description="Dynein heavy chain linker" evidence="14">
    <location>
        <begin position="71"/>
        <end position="261"/>
    </location>
</feature>
<comment type="subcellular location">
    <subcellularLocation>
        <location evidence="1">Cytoplasm</location>
        <location evidence="1">Cytoskeleton</location>
        <location evidence="1">Cilium axoneme</location>
    </subcellularLocation>
</comment>
<evidence type="ECO:0000256" key="10">
    <source>
        <dbReference type="ARBA" id="ARBA00023212"/>
    </source>
</evidence>
<evidence type="ECO:0000256" key="8">
    <source>
        <dbReference type="ARBA" id="ARBA00023069"/>
    </source>
</evidence>
<feature type="compositionally biased region" description="Polar residues" evidence="13">
    <location>
        <begin position="247"/>
        <end position="276"/>
    </location>
</feature>
<protein>
    <recommendedName>
        <fullName evidence="14">Dynein heavy chain linker domain-containing protein</fullName>
    </recommendedName>
</protein>
<dbReference type="Pfam" id="PF08393">
    <property type="entry name" value="DHC_N2"/>
    <property type="match status" value="1"/>
</dbReference>
<keyword evidence="6" id="KW-0243">Dynein</keyword>